<dbReference type="Gene3D" id="3.40.50.880">
    <property type="match status" value="1"/>
</dbReference>
<dbReference type="CDD" id="cd04301">
    <property type="entry name" value="NAT_SF"/>
    <property type="match status" value="1"/>
</dbReference>
<dbReference type="PANTHER" id="PTHR43130:SF3">
    <property type="entry name" value="HTH-TYPE TRANSCRIPTIONAL REGULATOR RV1931C"/>
    <property type="match status" value="1"/>
</dbReference>
<dbReference type="GO" id="GO:0016747">
    <property type="term" value="F:acyltransferase activity, transferring groups other than amino-acyl groups"/>
    <property type="evidence" value="ECO:0007669"/>
    <property type="project" value="InterPro"/>
</dbReference>
<dbReference type="InterPro" id="IPR052158">
    <property type="entry name" value="INH-QAR"/>
</dbReference>
<keyword evidence="2" id="KW-0808">Transferase</keyword>
<dbReference type="RefSeq" id="WP_072893241.1">
    <property type="nucleotide sequence ID" value="NZ_FQVM01000004.1"/>
</dbReference>
<sequence length="361" mass="41115">MTNRSLYRREGKLVYIKQPEFNELKYTEKLWNDYETMKDSGGVYSFTEDKWPLFYKKMIEPTDGKNFYCLIYEKNGNPVGEVSFHGYDTATKIARFNIKVEASYRKKGYGTEAARLLLEYFFYELGGLMMIDTVSNPEGKVTLSGVGFEVIRKKGTNITYKLTKDNFLSNVVPESRVVGVIVENGVELLSFVPVIDILTLANKIFGKEYFKIKTVSLDKKPIITSSGIKIDVDFTYDEFKKGNVLIIPNGLIIEDKVQYEKLIDFIKLQNNKCELVVGIMNGILMLLQLGLLKDNNIPDNSRLRDEIKTINGKVNFVNKTVVDNGRTILSSSNIVGIDLAMHILKKFLGEEKARAVCKYIT</sequence>
<dbReference type="Pfam" id="PF01965">
    <property type="entry name" value="DJ-1_PfpI"/>
    <property type="match status" value="1"/>
</dbReference>
<protein>
    <submittedName>
        <fullName evidence="2">Acetyltransferase (GNAT) domain-containing protein</fullName>
    </submittedName>
</protein>
<evidence type="ECO:0000313" key="2">
    <source>
        <dbReference type="EMBL" id="SHE53478.1"/>
    </source>
</evidence>
<dbReference type="PANTHER" id="PTHR43130">
    <property type="entry name" value="ARAC-FAMILY TRANSCRIPTIONAL REGULATOR"/>
    <property type="match status" value="1"/>
</dbReference>
<feature type="domain" description="N-acetyltransferase" evidence="1">
    <location>
        <begin position="14"/>
        <end position="165"/>
    </location>
</feature>
<dbReference type="SUPFAM" id="SSF52317">
    <property type="entry name" value="Class I glutamine amidotransferase-like"/>
    <property type="match status" value="1"/>
</dbReference>
<dbReference type="GO" id="GO:0006355">
    <property type="term" value="P:regulation of DNA-templated transcription"/>
    <property type="evidence" value="ECO:0007669"/>
    <property type="project" value="TreeGrafter"/>
</dbReference>
<organism evidence="2 3">
    <name type="scientific">Clostridium fallax</name>
    <dbReference type="NCBI Taxonomy" id="1533"/>
    <lineage>
        <taxon>Bacteria</taxon>
        <taxon>Bacillati</taxon>
        <taxon>Bacillota</taxon>
        <taxon>Clostridia</taxon>
        <taxon>Eubacteriales</taxon>
        <taxon>Clostridiaceae</taxon>
        <taxon>Clostridium</taxon>
    </lineage>
</organism>
<dbReference type="AlphaFoldDB" id="A0A1M4U9Z3"/>
<dbReference type="STRING" id="1533.SAMN05443638_104109"/>
<dbReference type="Proteomes" id="UP000184035">
    <property type="component" value="Unassembled WGS sequence"/>
</dbReference>
<evidence type="ECO:0000313" key="3">
    <source>
        <dbReference type="Proteomes" id="UP000184035"/>
    </source>
</evidence>
<dbReference type="Gene3D" id="3.40.630.30">
    <property type="match status" value="1"/>
</dbReference>
<dbReference type="InterPro" id="IPR016181">
    <property type="entry name" value="Acyl_CoA_acyltransferase"/>
</dbReference>
<dbReference type="PROSITE" id="PS51186">
    <property type="entry name" value="GNAT"/>
    <property type="match status" value="1"/>
</dbReference>
<dbReference type="OrthoDB" id="9785602at2"/>
<name>A0A1M4U9Z3_9CLOT</name>
<dbReference type="InterPro" id="IPR002818">
    <property type="entry name" value="DJ-1/PfpI"/>
</dbReference>
<accession>A0A1M4U9Z3</accession>
<dbReference type="Pfam" id="PF13302">
    <property type="entry name" value="Acetyltransf_3"/>
    <property type="match status" value="1"/>
</dbReference>
<dbReference type="InterPro" id="IPR000182">
    <property type="entry name" value="GNAT_dom"/>
</dbReference>
<proteinExistence type="predicted"/>
<keyword evidence="3" id="KW-1185">Reference proteome</keyword>
<dbReference type="EMBL" id="FQVM01000004">
    <property type="protein sequence ID" value="SHE53478.1"/>
    <property type="molecule type" value="Genomic_DNA"/>
</dbReference>
<dbReference type="InterPro" id="IPR029062">
    <property type="entry name" value="Class_I_gatase-like"/>
</dbReference>
<evidence type="ECO:0000259" key="1">
    <source>
        <dbReference type="PROSITE" id="PS51186"/>
    </source>
</evidence>
<dbReference type="SUPFAM" id="SSF55729">
    <property type="entry name" value="Acyl-CoA N-acyltransferases (Nat)"/>
    <property type="match status" value="1"/>
</dbReference>
<reference evidence="2 3" key="1">
    <citation type="submission" date="2016-11" db="EMBL/GenBank/DDBJ databases">
        <authorList>
            <person name="Jaros S."/>
            <person name="Januszkiewicz K."/>
            <person name="Wedrychowicz H."/>
        </authorList>
    </citation>
    <scope>NUCLEOTIDE SEQUENCE [LARGE SCALE GENOMIC DNA]</scope>
    <source>
        <strain evidence="2 3">DSM 2631</strain>
    </source>
</reference>
<gene>
    <name evidence="2" type="ORF">SAMN05443638_104109</name>
</gene>